<organism evidence="1 2">
    <name type="scientific">Gossypium arboreum</name>
    <name type="common">Tree cotton</name>
    <name type="synonym">Gossypium nanking</name>
    <dbReference type="NCBI Taxonomy" id="29729"/>
    <lineage>
        <taxon>Eukaryota</taxon>
        <taxon>Viridiplantae</taxon>
        <taxon>Streptophyta</taxon>
        <taxon>Embryophyta</taxon>
        <taxon>Tracheophyta</taxon>
        <taxon>Spermatophyta</taxon>
        <taxon>Magnoliopsida</taxon>
        <taxon>eudicotyledons</taxon>
        <taxon>Gunneridae</taxon>
        <taxon>Pentapetalae</taxon>
        <taxon>rosids</taxon>
        <taxon>malvids</taxon>
        <taxon>Malvales</taxon>
        <taxon>Malvaceae</taxon>
        <taxon>Malvoideae</taxon>
        <taxon>Gossypium</taxon>
    </lineage>
</organism>
<name>A0ABR0NX58_GOSAR</name>
<proteinExistence type="predicted"/>
<keyword evidence="2" id="KW-1185">Reference proteome</keyword>
<gene>
    <name evidence="1" type="ORF">PVK06_026249</name>
</gene>
<dbReference type="Proteomes" id="UP001358586">
    <property type="component" value="Chromosome 8"/>
</dbReference>
<dbReference type="EMBL" id="JARKNE010000008">
    <property type="protein sequence ID" value="KAK5810932.1"/>
    <property type="molecule type" value="Genomic_DNA"/>
</dbReference>
<comment type="caution">
    <text evidence="1">The sequence shown here is derived from an EMBL/GenBank/DDBJ whole genome shotgun (WGS) entry which is preliminary data.</text>
</comment>
<reference evidence="1 2" key="1">
    <citation type="submission" date="2023-03" db="EMBL/GenBank/DDBJ databases">
        <title>WGS of Gossypium arboreum.</title>
        <authorList>
            <person name="Yu D."/>
        </authorList>
    </citation>
    <scope>NUCLEOTIDE SEQUENCE [LARGE SCALE GENOMIC DNA]</scope>
    <source>
        <tissue evidence="1">Leaf</tissue>
    </source>
</reference>
<protein>
    <recommendedName>
        <fullName evidence="3">Reverse transcriptase</fullName>
    </recommendedName>
</protein>
<evidence type="ECO:0000313" key="1">
    <source>
        <dbReference type="EMBL" id="KAK5810932.1"/>
    </source>
</evidence>
<sequence>MKTVRDSWDLPVRGNTMYCSFVKLKRLKHETRSTGSKAYSNIGAVLIPKGQKPTHIADLRLISCSSVIYKCVTKILVRRFILAAIELPQQSIQRIKACKTTTRFSIALNGGLVGYFKGTRGITQGSQSPMKYLVSFLVTRRVSVKDCLPLLERISPKMTT</sequence>
<evidence type="ECO:0008006" key="3">
    <source>
        <dbReference type="Google" id="ProtNLM"/>
    </source>
</evidence>
<accession>A0ABR0NX58</accession>
<evidence type="ECO:0000313" key="2">
    <source>
        <dbReference type="Proteomes" id="UP001358586"/>
    </source>
</evidence>